<gene>
    <name evidence="2" type="ORF">KC573_04525</name>
</gene>
<dbReference type="EMBL" id="JAGQKY010000274">
    <property type="protein sequence ID" value="MCA9398070.1"/>
    <property type="molecule type" value="Genomic_DNA"/>
</dbReference>
<organism evidence="2 3">
    <name type="scientific">candidate division WWE3 bacterium</name>
    <dbReference type="NCBI Taxonomy" id="2053526"/>
    <lineage>
        <taxon>Bacteria</taxon>
        <taxon>Katanobacteria</taxon>
    </lineage>
</organism>
<evidence type="ECO:0000313" key="3">
    <source>
        <dbReference type="Proteomes" id="UP000699691"/>
    </source>
</evidence>
<proteinExistence type="predicted"/>
<accession>A0A955LWU9</accession>
<reference evidence="2" key="2">
    <citation type="journal article" date="2021" name="Microbiome">
        <title>Successional dynamics and alternative stable states in a saline activated sludge microbial community over 9 years.</title>
        <authorList>
            <person name="Wang Y."/>
            <person name="Ye J."/>
            <person name="Ju F."/>
            <person name="Liu L."/>
            <person name="Boyd J.A."/>
            <person name="Deng Y."/>
            <person name="Parks D.H."/>
            <person name="Jiang X."/>
            <person name="Yin X."/>
            <person name="Woodcroft B.J."/>
            <person name="Tyson G.W."/>
            <person name="Hugenholtz P."/>
            <person name="Polz M.F."/>
            <person name="Zhang T."/>
        </authorList>
    </citation>
    <scope>NUCLEOTIDE SEQUENCE</scope>
    <source>
        <strain evidence="2">HKST-UBA02</strain>
    </source>
</reference>
<keyword evidence="1" id="KW-0472">Membrane</keyword>
<comment type="caution">
    <text evidence="2">The sequence shown here is derived from an EMBL/GenBank/DDBJ whole genome shotgun (WGS) entry which is preliminary data.</text>
</comment>
<protein>
    <submittedName>
        <fullName evidence="2">Uncharacterized protein</fullName>
    </submittedName>
</protein>
<sequence>MATIYCPKEESLEAIIQKIKEAQEESLTLSIEKGSVYWQNKTNESILLQIAQKYNKTIVIDHRAEDDNTPITEVPEVSTTVISDAPKNKTADKKQRKESKLRLWFKFPRVLVIIGFLLLVFVGSASA</sequence>
<name>A0A955LWU9_UNCKA</name>
<reference evidence="2" key="1">
    <citation type="submission" date="2020-04" db="EMBL/GenBank/DDBJ databases">
        <authorList>
            <person name="Zhang T."/>
        </authorList>
    </citation>
    <scope>NUCLEOTIDE SEQUENCE</scope>
    <source>
        <strain evidence="2">HKST-UBA02</strain>
    </source>
</reference>
<evidence type="ECO:0000313" key="2">
    <source>
        <dbReference type="EMBL" id="MCA9398070.1"/>
    </source>
</evidence>
<feature type="non-terminal residue" evidence="2">
    <location>
        <position position="127"/>
    </location>
</feature>
<dbReference type="AlphaFoldDB" id="A0A955LWU9"/>
<keyword evidence="1" id="KW-1133">Transmembrane helix</keyword>
<dbReference type="Proteomes" id="UP000699691">
    <property type="component" value="Unassembled WGS sequence"/>
</dbReference>
<keyword evidence="1" id="KW-0812">Transmembrane</keyword>
<evidence type="ECO:0000256" key="1">
    <source>
        <dbReference type="SAM" id="Phobius"/>
    </source>
</evidence>
<feature type="transmembrane region" description="Helical" evidence="1">
    <location>
        <begin position="103"/>
        <end position="125"/>
    </location>
</feature>